<evidence type="ECO:0000313" key="4">
    <source>
        <dbReference type="EMBL" id="MYZ50314.1"/>
    </source>
</evidence>
<keyword evidence="3" id="KW-1133">Transmembrane helix</keyword>
<reference evidence="4" key="1">
    <citation type="submission" date="2019-03" db="EMBL/GenBank/DDBJ databases">
        <title>Afifella sp. nov., isolated from activated sludge.</title>
        <authorList>
            <person name="Li Q."/>
            <person name="Liu Y."/>
        </authorList>
    </citation>
    <scope>NUCLEOTIDE SEQUENCE</scope>
    <source>
        <strain evidence="4">L72</strain>
    </source>
</reference>
<dbReference type="GO" id="GO:0008654">
    <property type="term" value="P:phospholipid biosynthetic process"/>
    <property type="evidence" value="ECO:0007669"/>
    <property type="project" value="InterPro"/>
</dbReference>
<evidence type="ECO:0000256" key="1">
    <source>
        <dbReference type="ARBA" id="ARBA00022679"/>
    </source>
</evidence>
<dbReference type="Gene3D" id="1.20.120.1760">
    <property type="match status" value="1"/>
</dbReference>
<dbReference type="RefSeq" id="WP_161142637.1">
    <property type="nucleotide sequence ID" value="NZ_SPKJ01000149.1"/>
</dbReference>
<comment type="caution">
    <text evidence="4">The sequence shown here is derived from an EMBL/GenBank/DDBJ whole genome shotgun (WGS) entry which is preliminary data.</text>
</comment>
<feature type="transmembrane region" description="Helical" evidence="3">
    <location>
        <begin position="77"/>
        <end position="98"/>
    </location>
</feature>
<dbReference type="OrthoDB" id="9782011at2"/>
<evidence type="ECO:0000256" key="3">
    <source>
        <dbReference type="SAM" id="Phobius"/>
    </source>
</evidence>
<feature type="transmembrane region" description="Helical" evidence="3">
    <location>
        <begin position="21"/>
        <end position="41"/>
    </location>
</feature>
<keyword evidence="3" id="KW-0812">Transmembrane</keyword>
<name>A0A964WVR3_9HYPH</name>
<dbReference type="PROSITE" id="PS00379">
    <property type="entry name" value="CDP_ALCOHOL_P_TRANSF"/>
    <property type="match status" value="1"/>
</dbReference>
<comment type="similarity">
    <text evidence="2">Belongs to the CDP-alcohol phosphatidyltransferase class-I family.</text>
</comment>
<dbReference type="InterPro" id="IPR000462">
    <property type="entry name" value="CDP-OH_P_trans"/>
</dbReference>
<dbReference type="EMBL" id="SPKJ01000149">
    <property type="protein sequence ID" value="MYZ50314.1"/>
    <property type="molecule type" value="Genomic_DNA"/>
</dbReference>
<evidence type="ECO:0000313" key="5">
    <source>
        <dbReference type="Proteomes" id="UP000773614"/>
    </source>
</evidence>
<dbReference type="Proteomes" id="UP000773614">
    <property type="component" value="Unassembled WGS sequence"/>
</dbReference>
<dbReference type="GO" id="GO:0016780">
    <property type="term" value="F:phosphotransferase activity, for other substituted phosphate groups"/>
    <property type="evidence" value="ECO:0007669"/>
    <property type="project" value="InterPro"/>
</dbReference>
<dbReference type="AlphaFoldDB" id="A0A964WVR3"/>
<keyword evidence="3" id="KW-0472">Membrane</keyword>
<dbReference type="GO" id="GO:0016020">
    <property type="term" value="C:membrane"/>
    <property type="evidence" value="ECO:0007669"/>
    <property type="project" value="InterPro"/>
</dbReference>
<keyword evidence="5" id="KW-1185">Reference proteome</keyword>
<sequence length="256" mass="26732">MSSIGIDPRLSAPQGPPAGTWPALALVGLALASTLFAAGWLLACGPAFFALPALGYLVIAATVLAQAESHHRHERFGAPNVVTLLRGAVGLLLVAVLAERLAANVALLRAGDWPVVTAAGIAFALDWIDGPIARRRNLTSPFGARFDMEMDALCVLVVSAILVASAKVPLWALGIGATRYVFVAVGWAFPRLATPLPPSFRRKAVCVLQYVVLLAALAPPVGPRTASALACFGLAALVWSFAVDIGWILRQGRSAT</sequence>
<keyword evidence="1 2" id="KW-0808">Transferase</keyword>
<gene>
    <name evidence="4" type="ORF">E4O86_21625</name>
</gene>
<feature type="transmembrane region" description="Helical" evidence="3">
    <location>
        <begin position="47"/>
        <end position="65"/>
    </location>
</feature>
<proteinExistence type="inferred from homology"/>
<feature type="transmembrane region" description="Helical" evidence="3">
    <location>
        <begin position="148"/>
        <end position="165"/>
    </location>
</feature>
<protein>
    <submittedName>
        <fullName evidence="4">CDP-alcohol phosphatidyltransferase family protein</fullName>
    </submittedName>
</protein>
<dbReference type="InterPro" id="IPR043130">
    <property type="entry name" value="CDP-OH_PTrfase_TM_dom"/>
</dbReference>
<feature type="transmembrane region" description="Helical" evidence="3">
    <location>
        <begin position="227"/>
        <end position="249"/>
    </location>
</feature>
<organism evidence="4 5">
    <name type="scientific">Propylenella binzhouense</name>
    <dbReference type="NCBI Taxonomy" id="2555902"/>
    <lineage>
        <taxon>Bacteria</taxon>
        <taxon>Pseudomonadati</taxon>
        <taxon>Pseudomonadota</taxon>
        <taxon>Alphaproteobacteria</taxon>
        <taxon>Hyphomicrobiales</taxon>
        <taxon>Propylenellaceae</taxon>
        <taxon>Propylenella</taxon>
    </lineage>
</organism>
<dbReference type="Pfam" id="PF01066">
    <property type="entry name" value="CDP-OH_P_transf"/>
    <property type="match status" value="1"/>
</dbReference>
<dbReference type="InterPro" id="IPR048254">
    <property type="entry name" value="CDP_ALCOHOL_P_TRANSF_CS"/>
</dbReference>
<accession>A0A964WVR3</accession>
<evidence type="ECO:0000256" key="2">
    <source>
        <dbReference type="RuleBase" id="RU003750"/>
    </source>
</evidence>